<dbReference type="PROSITE" id="PS51318">
    <property type="entry name" value="TAT"/>
    <property type="match status" value="1"/>
</dbReference>
<dbReference type="InterPro" id="IPR006311">
    <property type="entry name" value="TAT_signal"/>
</dbReference>
<name>A0A7H2BKS4_9MICC</name>
<dbReference type="Proteomes" id="UP000516421">
    <property type="component" value="Chromosome"/>
</dbReference>
<evidence type="ECO:0000313" key="3">
    <source>
        <dbReference type="Proteomes" id="UP000516421"/>
    </source>
</evidence>
<proteinExistence type="predicted"/>
<sequence>MSQAISRRAVARGALWAAPVVAATATIPAYAASTSIYGISSSSSGGYRLDGSGCMSSLDVTNTQAAPGQASGIAVIYPDGQGETQSVDITNYEVVIYLPANLVDSFDVTSGNFTYAGAFNPDTPTITRNDGTTVSTAGLEAYVFRYNGTLTTQTQLDDGALDGEPGAFFTASATGFGYCESNLPVDSFTTVGATITTADGFTAYRDVTYDTSLRPAVM</sequence>
<evidence type="ECO:0000313" key="2">
    <source>
        <dbReference type="EMBL" id="QNV40270.1"/>
    </source>
</evidence>
<evidence type="ECO:0000256" key="1">
    <source>
        <dbReference type="SAM" id="SignalP"/>
    </source>
</evidence>
<dbReference type="KEGG" id="rama:IDM48_02205"/>
<accession>A0A7H2BKS4</accession>
<protein>
    <submittedName>
        <fullName evidence="2">Uncharacterized protein</fullName>
    </submittedName>
</protein>
<dbReference type="RefSeq" id="WP_190617855.1">
    <property type="nucleotide sequence ID" value="NZ_CP061538.1"/>
</dbReference>
<feature type="chain" id="PRO_5038511070" evidence="1">
    <location>
        <begin position="23"/>
        <end position="218"/>
    </location>
</feature>
<reference evidence="2 3" key="1">
    <citation type="submission" date="2020-09" db="EMBL/GenBank/DDBJ databases">
        <title>Investigation of environmental microbe.</title>
        <authorList>
            <person name="Ou Y."/>
            <person name="Kang Q."/>
        </authorList>
    </citation>
    <scope>NUCLEOTIDE SEQUENCE [LARGE SCALE GENOMIC DNA]</scope>
    <source>
        <strain evidence="2 3">KJZ-9</strain>
    </source>
</reference>
<keyword evidence="1" id="KW-0732">Signal</keyword>
<dbReference type="AlphaFoldDB" id="A0A7H2BKS4"/>
<gene>
    <name evidence="2" type="ORF">IDM48_02205</name>
</gene>
<dbReference type="EMBL" id="CP061538">
    <property type="protein sequence ID" value="QNV40270.1"/>
    <property type="molecule type" value="Genomic_DNA"/>
</dbReference>
<keyword evidence="3" id="KW-1185">Reference proteome</keyword>
<feature type="signal peptide" evidence="1">
    <location>
        <begin position="1"/>
        <end position="22"/>
    </location>
</feature>
<organism evidence="2 3">
    <name type="scientific">Rothia amarae</name>
    <dbReference type="NCBI Taxonomy" id="169480"/>
    <lineage>
        <taxon>Bacteria</taxon>
        <taxon>Bacillati</taxon>
        <taxon>Actinomycetota</taxon>
        <taxon>Actinomycetes</taxon>
        <taxon>Micrococcales</taxon>
        <taxon>Micrococcaceae</taxon>
        <taxon>Rothia</taxon>
    </lineage>
</organism>